<accession>A0A6S7IKE3</accession>
<organism evidence="2 3">
    <name type="scientific">Paramuricea clavata</name>
    <name type="common">Red gorgonian</name>
    <name type="synonym">Violescent sea-whip</name>
    <dbReference type="NCBI Taxonomy" id="317549"/>
    <lineage>
        <taxon>Eukaryota</taxon>
        <taxon>Metazoa</taxon>
        <taxon>Cnidaria</taxon>
        <taxon>Anthozoa</taxon>
        <taxon>Octocorallia</taxon>
        <taxon>Malacalcyonacea</taxon>
        <taxon>Plexauridae</taxon>
        <taxon>Paramuricea</taxon>
    </lineage>
</organism>
<evidence type="ECO:0000313" key="2">
    <source>
        <dbReference type="EMBL" id="CAB4006282.1"/>
    </source>
</evidence>
<reference evidence="2" key="1">
    <citation type="submission" date="2020-04" db="EMBL/GenBank/DDBJ databases">
        <authorList>
            <person name="Alioto T."/>
            <person name="Alioto T."/>
            <person name="Gomez Garrido J."/>
        </authorList>
    </citation>
    <scope>NUCLEOTIDE SEQUENCE</scope>
    <source>
        <strain evidence="2">A484AB</strain>
    </source>
</reference>
<feature type="domain" description="HAT C-terminal dimerisation" evidence="1">
    <location>
        <begin position="26"/>
        <end position="91"/>
    </location>
</feature>
<dbReference type="EMBL" id="CACRXK020005465">
    <property type="protein sequence ID" value="CAB4006282.1"/>
    <property type="molecule type" value="Genomic_DNA"/>
</dbReference>
<gene>
    <name evidence="2" type="ORF">PACLA_8A085670</name>
</gene>
<name>A0A6S7IKE3_PARCT</name>
<dbReference type="GO" id="GO:0046983">
    <property type="term" value="F:protein dimerization activity"/>
    <property type="evidence" value="ECO:0007669"/>
    <property type="project" value="InterPro"/>
</dbReference>
<dbReference type="Pfam" id="PF05699">
    <property type="entry name" value="Dimer_Tnp_hAT"/>
    <property type="match status" value="1"/>
</dbReference>
<evidence type="ECO:0000313" key="3">
    <source>
        <dbReference type="Proteomes" id="UP001152795"/>
    </source>
</evidence>
<sequence length="115" mass="12820">MEEERQSLGLEAKPMPCTIAANIALKVAKKHGLFKLASKFYKLFLTAAHAVGVVKNERSFSLLKIVKSYSRNNISGKRLNDCMILAAEKNITDVFDVTAIAKKWSILKNRRLAIA</sequence>
<dbReference type="AlphaFoldDB" id="A0A6S7IKE3"/>
<dbReference type="OrthoDB" id="6611240at2759"/>
<keyword evidence="3" id="KW-1185">Reference proteome</keyword>
<proteinExistence type="predicted"/>
<comment type="caution">
    <text evidence="2">The sequence shown here is derived from an EMBL/GenBank/DDBJ whole genome shotgun (WGS) entry which is preliminary data.</text>
</comment>
<dbReference type="InterPro" id="IPR008906">
    <property type="entry name" value="HATC_C_dom"/>
</dbReference>
<dbReference type="Proteomes" id="UP001152795">
    <property type="component" value="Unassembled WGS sequence"/>
</dbReference>
<protein>
    <submittedName>
        <fullName evidence="2">Zinc finger MYM-type 1-like</fullName>
    </submittedName>
</protein>
<evidence type="ECO:0000259" key="1">
    <source>
        <dbReference type="Pfam" id="PF05699"/>
    </source>
</evidence>